<dbReference type="AlphaFoldDB" id="S3N117"/>
<gene>
    <name evidence="2" type="ORF">F945_01969</name>
</gene>
<proteinExistence type="predicted"/>
<dbReference type="Proteomes" id="UP000014568">
    <property type="component" value="Unassembled WGS sequence"/>
</dbReference>
<dbReference type="STRING" id="632955.GCA_000829675_00269"/>
<dbReference type="eggNOG" id="ENOG5031S3M">
    <property type="taxonomic scope" value="Bacteria"/>
</dbReference>
<dbReference type="PATRIC" id="fig|421052.3.peg.1919"/>
<keyword evidence="3" id="KW-1185">Reference proteome</keyword>
<sequence>MKQKSIKSQTTPILRQAPTAAELRPSRIAVIMANVKDFVLFIVLALVIWFVVTIALSFVIGG</sequence>
<evidence type="ECO:0000256" key="1">
    <source>
        <dbReference type="SAM" id="Phobius"/>
    </source>
</evidence>
<keyword evidence="1" id="KW-0472">Membrane</keyword>
<feature type="transmembrane region" description="Helical" evidence="1">
    <location>
        <begin position="38"/>
        <end position="60"/>
    </location>
</feature>
<name>S3N117_9GAMM</name>
<evidence type="ECO:0000313" key="3">
    <source>
        <dbReference type="Proteomes" id="UP000014568"/>
    </source>
</evidence>
<organism evidence="2 3">
    <name type="scientific">Acinetobacter rudis CIP 110305</name>
    <dbReference type="NCBI Taxonomy" id="421052"/>
    <lineage>
        <taxon>Bacteria</taxon>
        <taxon>Pseudomonadati</taxon>
        <taxon>Pseudomonadota</taxon>
        <taxon>Gammaproteobacteria</taxon>
        <taxon>Moraxellales</taxon>
        <taxon>Moraxellaceae</taxon>
        <taxon>Acinetobacter</taxon>
    </lineage>
</organism>
<dbReference type="HOGENOM" id="CLU_201560_1_0_6"/>
<accession>S3N117</accession>
<protein>
    <submittedName>
        <fullName evidence="2">Uncharacterized protein</fullName>
    </submittedName>
</protein>
<reference evidence="2 3" key="1">
    <citation type="submission" date="2013-06" db="EMBL/GenBank/DDBJ databases">
        <title>The Genome Sequence of Acinetobacter rudis CIP 110305.</title>
        <authorList>
            <consortium name="The Broad Institute Genome Sequencing Platform"/>
            <consortium name="The Broad Institute Genome Sequencing Center for Infectious Disease"/>
            <person name="Cerqueira G."/>
            <person name="Feldgarden M."/>
            <person name="Courvalin P."/>
            <person name="Perichon B."/>
            <person name="Grillot-Courvalin C."/>
            <person name="Clermont D."/>
            <person name="Rocha E."/>
            <person name="Yoon E.-J."/>
            <person name="Nemec A."/>
            <person name="Young S.K."/>
            <person name="Zeng Q."/>
            <person name="Gargeya S."/>
            <person name="Fitzgerald M."/>
            <person name="Abouelleil A."/>
            <person name="Alvarado L."/>
            <person name="Berlin A.M."/>
            <person name="Chapman S.B."/>
            <person name="Dewar J."/>
            <person name="Goldberg J."/>
            <person name="Griggs A."/>
            <person name="Gujja S."/>
            <person name="Hansen M."/>
            <person name="Howarth C."/>
            <person name="Imamovic A."/>
            <person name="Larimer J."/>
            <person name="McCowan C."/>
            <person name="Murphy C."/>
            <person name="Pearson M."/>
            <person name="Priest M."/>
            <person name="Roberts A."/>
            <person name="Saif S."/>
            <person name="Shea T."/>
            <person name="Sykes S."/>
            <person name="Wortman J."/>
            <person name="Nusbaum C."/>
            <person name="Birren B."/>
        </authorList>
    </citation>
    <scope>NUCLEOTIDE SEQUENCE [LARGE SCALE GENOMIC DNA]</scope>
    <source>
        <strain evidence="2 3">CIP 110305</strain>
    </source>
</reference>
<evidence type="ECO:0000313" key="2">
    <source>
        <dbReference type="EMBL" id="EPF73810.1"/>
    </source>
</evidence>
<dbReference type="EMBL" id="ATGI01000023">
    <property type="protein sequence ID" value="EPF73810.1"/>
    <property type="molecule type" value="Genomic_DNA"/>
</dbReference>
<comment type="caution">
    <text evidence="2">The sequence shown here is derived from an EMBL/GenBank/DDBJ whole genome shotgun (WGS) entry which is preliminary data.</text>
</comment>
<keyword evidence="1" id="KW-0812">Transmembrane</keyword>
<keyword evidence="1" id="KW-1133">Transmembrane helix</keyword>